<dbReference type="InterPro" id="IPR012336">
    <property type="entry name" value="Thioredoxin-like_fold"/>
</dbReference>
<dbReference type="InterPro" id="IPR036249">
    <property type="entry name" value="Thioredoxin-like_sf"/>
</dbReference>
<dbReference type="Pfam" id="PF13098">
    <property type="entry name" value="Thioredoxin_2"/>
    <property type="match status" value="2"/>
</dbReference>
<evidence type="ECO:0000259" key="2">
    <source>
        <dbReference type="PROSITE" id="PS51352"/>
    </source>
</evidence>
<dbReference type="InterPro" id="IPR041737">
    <property type="entry name" value="SoxW"/>
</dbReference>
<dbReference type="EMBL" id="CP138327">
    <property type="protein sequence ID" value="WXU00835.1"/>
    <property type="molecule type" value="Genomic_DNA"/>
</dbReference>
<dbReference type="Gene3D" id="3.40.30.10">
    <property type="entry name" value="Glutaredoxin"/>
    <property type="match status" value="2"/>
</dbReference>
<organism evidence="3">
    <name type="scientific">Catillopecten margaritatus gill symbiont</name>
    <dbReference type="NCBI Taxonomy" id="3083288"/>
    <lineage>
        <taxon>Bacteria</taxon>
        <taxon>Pseudomonadati</taxon>
        <taxon>Pseudomonadota</taxon>
        <taxon>Gammaproteobacteria</taxon>
        <taxon>sulfur-oxidizing symbionts</taxon>
    </lineage>
</organism>
<name>A0AAU6PII7_9GAMM</name>
<dbReference type="PANTHER" id="PTHR15337">
    <property type="entry name" value="ANTERIOR GRADIENT PROTEIN-RELATED"/>
    <property type="match status" value="1"/>
</dbReference>
<dbReference type="PANTHER" id="PTHR15337:SF11">
    <property type="entry name" value="THIOREDOXIN DOMAIN-CONTAINING PROTEIN"/>
    <property type="match status" value="1"/>
</dbReference>
<sequence length="343" mass="39935">MRIIFIIISLYFSSGTIAEETTKRGEFLGAKIVESTPDWFKTSFMDFSEDLEEATDNNRHIMIYFHQNGCPYCAKLVQDNFHDKQLVAKLQKDFDVIETNMWGDRDLTDWTGKEFTEKEFSAHMKVQFTPTLVFLDTKGNTVLRLNGYQSIDKMHATLDYISGKTYLKQSYASYMNNLKKDKTGVLNIHSIFESGPHLLTRNQAMPAQKVLAVFFEEPNCVECDVFHKGLMSLKQTQDYLKQMQVVRFNALSDEKLITPAGKRTTAKAWYDALKLTYKPAIVFFNENGKEIIRKDAYFKQYHLHGIMTYILTGAYKKQTNFQRYLEHKSDELREQGITVDLWK</sequence>
<evidence type="ECO:0000313" key="3">
    <source>
        <dbReference type="EMBL" id="WXU00835.1"/>
    </source>
</evidence>
<dbReference type="AlphaFoldDB" id="A0AAU6PII7"/>
<proteinExistence type="predicted"/>
<dbReference type="InterPro" id="IPR013766">
    <property type="entry name" value="Thioredoxin_domain"/>
</dbReference>
<dbReference type="PROSITE" id="PS51352">
    <property type="entry name" value="THIOREDOXIN_2"/>
    <property type="match status" value="1"/>
</dbReference>
<dbReference type="InterPro" id="IPR051099">
    <property type="entry name" value="AGR/TXD"/>
</dbReference>
<evidence type="ECO:0000256" key="1">
    <source>
        <dbReference type="ARBA" id="ARBA00022729"/>
    </source>
</evidence>
<feature type="domain" description="Thioredoxin" evidence="2">
    <location>
        <begin position="30"/>
        <end position="163"/>
    </location>
</feature>
<dbReference type="SUPFAM" id="SSF52833">
    <property type="entry name" value="Thioredoxin-like"/>
    <property type="match status" value="2"/>
</dbReference>
<keyword evidence="1" id="KW-0732">Signal</keyword>
<gene>
    <name evidence="3" type="ORF">Ctma_1569</name>
</gene>
<protein>
    <recommendedName>
        <fullName evidence="2">Thioredoxin domain-containing protein</fullName>
    </recommendedName>
</protein>
<reference evidence="3" key="1">
    <citation type="submission" date="2023-10" db="EMBL/GenBank/DDBJ databases">
        <title>The first scallop-associated chemosynthetic bacterial symbiont.</title>
        <authorList>
            <person name="Lin Y.-T."/>
            <person name="Sun J."/>
            <person name="Ip J.C.-H."/>
            <person name="He X."/>
            <person name="Gao Z.-M."/>
            <person name="Perez M."/>
            <person name="Xu T."/>
            <person name="Qian P.-Y."/>
            <person name="Qiu J.-W."/>
        </authorList>
    </citation>
    <scope>NUCLEOTIDE SEQUENCE</scope>
    <source>
        <strain evidence="3">Gill1</strain>
    </source>
</reference>
<dbReference type="CDD" id="cd02951">
    <property type="entry name" value="SoxW"/>
    <property type="match status" value="1"/>
</dbReference>
<accession>A0AAU6PII7</accession>